<keyword evidence="2" id="KW-0614">Plasmid</keyword>
<sequence>MAMTALNLYRDKRGSADVPRRVRAGGVSLGEWVARCRDDYWLGVLSIEHTRELEAVETWSWGATRPGTWRHAFDLLAEYSARRGTTVLTEEITFDGVDLQAWAAAQRHAYAEGRMHHSSIQWLEGLSDWDWDADTARWIQGVTAAKQYVAHRGSIDSADRDTRVGAFRLGHWIQRCREDHRAATLPAERLAALEALPGWSWKQPSMESWRDGMHALHRFISRTGHAAPPQGEVVDDFALGWWVTRRRRDYRAGTLSTERVAELEALPGWQWDPNEHRWQTGFAALTGYVGVQGHASPLRGERFDEYPVGDWVRAQRTAHVRGRLRPDRESRLESLPRWRWHDDR</sequence>
<accession>A0ABX8VX57</accession>
<dbReference type="PANTHER" id="PTHR33418:SF1">
    <property type="entry name" value="HELICASE-ASSOCIATED DOMAIN-CONTAINING PROTEIN"/>
    <property type="match status" value="1"/>
</dbReference>
<dbReference type="InterPro" id="IPR005114">
    <property type="entry name" value="Helicase_assoc"/>
</dbReference>
<gene>
    <name evidence="2" type="ORF">K0O64_29720</name>
</gene>
<geneLocation type="plasmid" evidence="2 3">
    <name>unnamed2</name>
</geneLocation>
<dbReference type="Gene3D" id="6.10.140.530">
    <property type="match status" value="4"/>
</dbReference>
<name>A0ABX8VX57_9MYCO</name>
<feature type="domain" description="Helicase-associated" evidence="1">
    <location>
        <begin position="136"/>
        <end position="197"/>
    </location>
</feature>
<keyword evidence="3" id="KW-1185">Reference proteome</keyword>
<feature type="domain" description="Helicase-associated" evidence="1">
    <location>
        <begin position="207"/>
        <end position="267"/>
    </location>
</feature>
<evidence type="ECO:0000259" key="1">
    <source>
        <dbReference type="Pfam" id="PF03457"/>
    </source>
</evidence>
<dbReference type="Proteomes" id="UP000825367">
    <property type="component" value="Plasmid unnamed2"/>
</dbReference>
<reference evidence="2 3" key="1">
    <citation type="submission" date="2021-07" db="EMBL/GenBank/DDBJ databases">
        <title>Whole genome sequencing of non-tuberculosis mycobacteria type-strains.</title>
        <authorList>
            <person name="Igarashi Y."/>
            <person name="Osugi A."/>
            <person name="Mitarai S."/>
        </authorList>
    </citation>
    <scope>NUCLEOTIDE SEQUENCE [LARGE SCALE GENOMIC DNA]</scope>
    <source>
        <strain evidence="2 3">JCM 16370</strain>
        <plasmid evidence="2 3">unnamed2</plasmid>
    </source>
</reference>
<proteinExistence type="predicted"/>
<dbReference type="EMBL" id="CP080335">
    <property type="protein sequence ID" value="QYL20269.1"/>
    <property type="molecule type" value="Genomic_DNA"/>
</dbReference>
<feature type="domain" description="Helicase-associated" evidence="1">
    <location>
        <begin position="275"/>
        <end position="335"/>
    </location>
</feature>
<protein>
    <submittedName>
        <fullName evidence="2">Helicase associated domain-containing protein</fullName>
    </submittedName>
</protein>
<evidence type="ECO:0000313" key="2">
    <source>
        <dbReference type="EMBL" id="QYL20269.1"/>
    </source>
</evidence>
<dbReference type="PANTHER" id="PTHR33418">
    <property type="entry name" value="HELICASE-ASSOCIATED"/>
    <property type="match status" value="1"/>
</dbReference>
<feature type="domain" description="Helicase-associated" evidence="1">
    <location>
        <begin position="3"/>
        <end position="56"/>
    </location>
</feature>
<organism evidence="2 3">
    <name type="scientific">Mycolicibacterium pallens</name>
    <dbReference type="NCBI Taxonomy" id="370524"/>
    <lineage>
        <taxon>Bacteria</taxon>
        <taxon>Bacillati</taxon>
        <taxon>Actinomycetota</taxon>
        <taxon>Actinomycetes</taxon>
        <taxon>Mycobacteriales</taxon>
        <taxon>Mycobacteriaceae</taxon>
        <taxon>Mycolicibacterium</taxon>
    </lineage>
</organism>
<dbReference type="Pfam" id="PF03457">
    <property type="entry name" value="HA"/>
    <property type="match status" value="4"/>
</dbReference>
<evidence type="ECO:0000313" key="3">
    <source>
        <dbReference type="Proteomes" id="UP000825367"/>
    </source>
</evidence>